<accession>A0A157SQI9</accession>
<dbReference type="PROSITE" id="PS51078">
    <property type="entry name" value="ICLR_ED"/>
    <property type="match status" value="1"/>
</dbReference>
<dbReference type="EMBL" id="FKIF01000007">
    <property type="protein sequence ID" value="SAI72423.1"/>
    <property type="molecule type" value="Genomic_DNA"/>
</dbReference>
<dbReference type="Gene3D" id="3.30.450.40">
    <property type="match status" value="2"/>
</dbReference>
<dbReference type="STRING" id="288768.SAMEA3906486_04128"/>
<dbReference type="CDD" id="cd00090">
    <property type="entry name" value="HTH_ARSR"/>
    <property type="match status" value="1"/>
</dbReference>
<dbReference type="SMART" id="SM00346">
    <property type="entry name" value="HTH_ICLR"/>
    <property type="match status" value="1"/>
</dbReference>
<dbReference type="GO" id="GO:0003700">
    <property type="term" value="F:DNA-binding transcription factor activity"/>
    <property type="evidence" value="ECO:0007669"/>
    <property type="project" value="TreeGrafter"/>
</dbReference>
<dbReference type="InterPro" id="IPR029016">
    <property type="entry name" value="GAF-like_dom_sf"/>
</dbReference>
<dbReference type="Proteomes" id="UP000076848">
    <property type="component" value="Unassembled WGS sequence"/>
</dbReference>
<evidence type="ECO:0000313" key="6">
    <source>
        <dbReference type="EMBL" id="SAI72423.1"/>
    </source>
</evidence>
<evidence type="ECO:0000313" key="7">
    <source>
        <dbReference type="Proteomes" id="UP000076848"/>
    </source>
</evidence>
<evidence type="ECO:0000256" key="1">
    <source>
        <dbReference type="ARBA" id="ARBA00023015"/>
    </source>
</evidence>
<dbReference type="GO" id="GO:0045892">
    <property type="term" value="P:negative regulation of DNA-templated transcription"/>
    <property type="evidence" value="ECO:0007669"/>
    <property type="project" value="TreeGrafter"/>
</dbReference>
<gene>
    <name evidence="6" type="primary">iclR_5</name>
    <name evidence="6" type="ORF">SAMEA3906486_04128</name>
</gene>
<dbReference type="GO" id="GO:0003677">
    <property type="term" value="F:DNA binding"/>
    <property type="evidence" value="ECO:0007669"/>
    <property type="project" value="UniProtKB-KW"/>
</dbReference>
<feature type="domain" description="IclR-ED" evidence="5">
    <location>
        <begin position="75"/>
        <end position="231"/>
    </location>
</feature>
<dbReference type="SUPFAM" id="SSF55781">
    <property type="entry name" value="GAF domain-like"/>
    <property type="match status" value="1"/>
</dbReference>
<keyword evidence="2" id="KW-0238">DNA-binding</keyword>
<name>A0A157SQI9_9BORD</name>
<keyword evidence="7" id="KW-1185">Reference proteome</keyword>
<reference evidence="6 7" key="1">
    <citation type="submission" date="2016-04" db="EMBL/GenBank/DDBJ databases">
        <authorList>
            <consortium name="Pathogen Informatics"/>
        </authorList>
    </citation>
    <scope>NUCLEOTIDE SEQUENCE [LARGE SCALE GENOMIC DNA]</scope>
    <source>
        <strain evidence="6 7">H050680373</strain>
    </source>
</reference>
<dbReference type="InterPro" id="IPR036390">
    <property type="entry name" value="WH_DNA-bd_sf"/>
</dbReference>
<dbReference type="RefSeq" id="WP_066131134.1">
    <property type="nucleotide sequence ID" value="NZ_FKIF01000007.1"/>
</dbReference>
<dbReference type="PANTHER" id="PTHR30136">
    <property type="entry name" value="HELIX-TURN-HELIX TRANSCRIPTIONAL REGULATOR, ICLR FAMILY"/>
    <property type="match status" value="1"/>
</dbReference>
<dbReference type="SUPFAM" id="SSF46785">
    <property type="entry name" value="Winged helix' DNA-binding domain"/>
    <property type="match status" value="1"/>
</dbReference>
<keyword evidence="1" id="KW-0805">Transcription regulation</keyword>
<evidence type="ECO:0000259" key="4">
    <source>
        <dbReference type="PROSITE" id="PS51077"/>
    </source>
</evidence>
<dbReference type="PROSITE" id="PS51077">
    <property type="entry name" value="HTH_ICLR"/>
    <property type="match status" value="1"/>
</dbReference>
<dbReference type="InterPro" id="IPR014757">
    <property type="entry name" value="Tscrpt_reg_IclR_C"/>
</dbReference>
<dbReference type="InterPro" id="IPR005471">
    <property type="entry name" value="Tscrpt_reg_IclR_N"/>
</dbReference>
<protein>
    <submittedName>
        <fullName evidence="6">Transcriptional regulator</fullName>
    </submittedName>
</protein>
<dbReference type="Gene3D" id="1.10.10.10">
    <property type="entry name" value="Winged helix-like DNA-binding domain superfamily/Winged helix DNA-binding domain"/>
    <property type="match status" value="1"/>
</dbReference>
<dbReference type="OrthoDB" id="5422805at2"/>
<keyword evidence="3" id="KW-0804">Transcription</keyword>
<sequence>MSPIASPEATDGVAAVERALAIVDAIAQRTDPISLADLSRATGFYKSTLLRLIASLEKGGLVARRPDGRYALGLYAHRLGRAYEATYRLTETLQPLLQGLVDRGTESASFHAFHDAESRICLLRVDSHHSTLDRIRAGDLLPLGKGAAGKLITAYLVNGASVRDTGLVMTSMGERDPACAAVASPVFGPDNALYGVISLSGPQERYTPAAIKKMSRLVQEAAAEASRALGGHWPA</sequence>
<dbReference type="InterPro" id="IPR011991">
    <property type="entry name" value="ArsR-like_HTH"/>
</dbReference>
<evidence type="ECO:0000256" key="2">
    <source>
        <dbReference type="ARBA" id="ARBA00023125"/>
    </source>
</evidence>
<dbReference type="InterPro" id="IPR050707">
    <property type="entry name" value="HTH_MetabolicPath_Reg"/>
</dbReference>
<dbReference type="AlphaFoldDB" id="A0A157SQI9"/>
<dbReference type="Pfam" id="PF09339">
    <property type="entry name" value="HTH_IclR"/>
    <property type="match status" value="1"/>
</dbReference>
<feature type="domain" description="HTH iclR-type" evidence="4">
    <location>
        <begin position="13"/>
        <end position="74"/>
    </location>
</feature>
<proteinExistence type="predicted"/>
<organism evidence="6 7">
    <name type="scientific">Bordetella ansorpii</name>
    <dbReference type="NCBI Taxonomy" id="288768"/>
    <lineage>
        <taxon>Bacteria</taxon>
        <taxon>Pseudomonadati</taxon>
        <taxon>Pseudomonadota</taxon>
        <taxon>Betaproteobacteria</taxon>
        <taxon>Burkholderiales</taxon>
        <taxon>Alcaligenaceae</taxon>
        <taxon>Bordetella</taxon>
    </lineage>
</organism>
<evidence type="ECO:0000259" key="5">
    <source>
        <dbReference type="PROSITE" id="PS51078"/>
    </source>
</evidence>
<evidence type="ECO:0000256" key="3">
    <source>
        <dbReference type="ARBA" id="ARBA00023163"/>
    </source>
</evidence>
<dbReference type="InterPro" id="IPR036388">
    <property type="entry name" value="WH-like_DNA-bd_sf"/>
</dbReference>
<dbReference type="PANTHER" id="PTHR30136:SF39">
    <property type="entry name" value="TRANSCRIPTIONAL REGULATORY PROTEIN"/>
    <property type="match status" value="1"/>
</dbReference>